<dbReference type="NCBIfam" id="NF005559">
    <property type="entry name" value="PRK07231.1"/>
    <property type="match status" value="1"/>
</dbReference>
<evidence type="ECO:0000256" key="1">
    <source>
        <dbReference type="ARBA" id="ARBA00006484"/>
    </source>
</evidence>
<dbReference type="InterPro" id="IPR036291">
    <property type="entry name" value="NAD(P)-bd_dom_sf"/>
</dbReference>
<proteinExistence type="inferred from homology"/>
<evidence type="ECO:0000259" key="4">
    <source>
        <dbReference type="SMART" id="SM00822"/>
    </source>
</evidence>
<dbReference type="EC" id="1.1.1.-" evidence="5"/>
<comment type="similarity">
    <text evidence="1">Belongs to the short-chain dehydrogenases/reductases (SDR) family.</text>
</comment>
<dbReference type="Gene3D" id="3.40.50.720">
    <property type="entry name" value="NAD(P)-binding Rossmann-like Domain"/>
    <property type="match status" value="1"/>
</dbReference>
<gene>
    <name evidence="5" type="ORF">ACFSJH_00215</name>
</gene>
<dbReference type="Proteomes" id="UP001597362">
    <property type="component" value="Unassembled WGS sequence"/>
</dbReference>
<comment type="caution">
    <text evidence="5">The sequence shown here is derived from an EMBL/GenBank/DDBJ whole genome shotgun (WGS) entry which is preliminary data.</text>
</comment>
<evidence type="ECO:0000256" key="2">
    <source>
        <dbReference type="ARBA" id="ARBA00023002"/>
    </source>
</evidence>
<feature type="region of interest" description="Disordered" evidence="3">
    <location>
        <begin position="210"/>
        <end position="229"/>
    </location>
</feature>
<evidence type="ECO:0000313" key="6">
    <source>
        <dbReference type="Proteomes" id="UP001597362"/>
    </source>
</evidence>
<evidence type="ECO:0000256" key="3">
    <source>
        <dbReference type="SAM" id="MobiDB-lite"/>
    </source>
</evidence>
<name>A0ABW4YF49_9BACL</name>
<evidence type="ECO:0000313" key="5">
    <source>
        <dbReference type="EMBL" id="MFD2114179.1"/>
    </source>
</evidence>
<dbReference type="PANTHER" id="PTHR42760:SF115">
    <property type="entry name" value="3-OXOACYL-[ACYL-CARRIER-PROTEIN] REDUCTASE FABG"/>
    <property type="match status" value="1"/>
</dbReference>
<dbReference type="SMART" id="SM00822">
    <property type="entry name" value="PKS_KR"/>
    <property type="match status" value="1"/>
</dbReference>
<keyword evidence="2 5" id="KW-0560">Oxidoreductase</keyword>
<dbReference type="Pfam" id="PF13561">
    <property type="entry name" value="adh_short_C2"/>
    <property type="match status" value="1"/>
</dbReference>
<dbReference type="PRINTS" id="PR00080">
    <property type="entry name" value="SDRFAMILY"/>
</dbReference>
<dbReference type="GO" id="GO:0016491">
    <property type="term" value="F:oxidoreductase activity"/>
    <property type="evidence" value="ECO:0007669"/>
    <property type="project" value="UniProtKB-KW"/>
</dbReference>
<dbReference type="InterPro" id="IPR020904">
    <property type="entry name" value="Sc_DH/Rdtase_CS"/>
</dbReference>
<organism evidence="5 6">
    <name type="scientific">Paenibacillus yanchengensis</name>
    <dbReference type="NCBI Taxonomy" id="2035833"/>
    <lineage>
        <taxon>Bacteria</taxon>
        <taxon>Bacillati</taxon>
        <taxon>Bacillota</taxon>
        <taxon>Bacilli</taxon>
        <taxon>Bacillales</taxon>
        <taxon>Paenibacillaceae</taxon>
        <taxon>Paenibacillus</taxon>
    </lineage>
</organism>
<sequence>MRVENSSQASSNSNRQFNPFSLAGKLALITGGGTGLGLGMAQAVIDAGGKVILTGRREEVLREAVAQLGEKEAYMVHDITDLASIPALAQAVNDRFGKLDILINNAGIHHKQDAVETSDTDFEKVLLTHVHGAFAMTREFAPSMIKRKEGSIIFISSMSAIMGMPKVIAYSAAKTAVSGMVRALASEFSPHGVRVNAIVPGWIESEMSNKALNSDPERKRKVMSRTPLGHMGKPADIGHAAVFLASPAAQFITGAELRVDGGAGIGF</sequence>
<dbReference type="PROSITE" id="PS00061">
    <property type="entry name" value="ADH_SHORT"/>
    <property type="match status" value="1"/>
</dbReference>
<dbReference type="PANTHER" id="PTHR42760">
    <property type="entry name" value="SHORT-CHAIN DEHYDROGENASES/REDUCTASES FAMILY MEMBER"/>
    <property type="match status" value="1"/>
</dbReference>
<dbReference type="PRINTS" id="PR00081">
    <property type="entry name" value="GDHRDH"/>
</dbReference>
<accession>A0ABW4YF49</accession>
<keyword evidence="6" id="KW-1185">Reference proteome</keyword>
<dbReference type="InterPro" id="IPR002347">
    <property type="entry name" value="SDR_fam"/>
</dbReference>
<dbReference type="InterPro" id="IPR057326">
    <property type="entry name" value="KR_dom"/>
</dbReference>
<feature type="domain" description="Ketoreductase" evidence="4">
    <location>
        <begin position="25"/>
        <end position="205"/>
    </location>
</feature>
<dbReference type="RefSeq" id="WP_377769151.1">
    <property type="nucleotide sequence ID" value="NZ_JBHUHO010000001.1"/>
</dbReference>
<reference evidence="6" key="1">
    <citation type="journal article" date="2019" name="Int. J. Syst. Evol. Microbiol.">
        <title>The Global Catalogue of Microorganisms (GCM) 10K type strain sequencing project: providing services to taxonomists for standard genome sequencing and annotation.</title>
        <authorList>
            <consortium name="The Broad Institute Genomics Platform"/>
            <consortium name="The Broad Institute Genome Sequencing Center for Infectious Disease"/>
            <person name="Wu L."/>
            <person name="Ma J."/>
        </authorList>
    </citation>
    <scope>NUCLEOTIDE SEQUENCE [LARGE SCALE GENOMIC DNA]</scope>
    <source>
        <strain evidence="6">GH52</strain>
    </source>
</reference>
<dbReference type="EMBL" id="JBHUHO010000001">
    <property type="protein sequence ID" value="MFD2114179.1"/>
    <property type="molecule type" value="Genomic_DNA"/>
</dbReference>
<protein>
    <submittedName>
        <fullName evidence="5">SDR family NAD(P)-dependent oxidoreductase</fullName>
        <ecNumber evidence="5">1.1.1.-</ecNumber>
    </submittedName>
</protein>
<dbReference type="SUPFAM" id="SSF51735">
    <property type="entry name" value="NAD(P)-binding Rossmann-fold domains"/>
    <property type="match status" value="1"/>
</dbReference>